<feature type="chain" id="PRO_5001584908" evidence="11">
    <location>
        <begin position="21"/>
        <end position="391"/>
    </location>
</feature>
<evidence type="ECO:0000256" key="11">
    <source>
        <dbReference type="SAM" id="SignalP"/>
    </source>
</evidence>
<evidence type="ECO:0000313" key="14">
    <source>
        <dbReference type="Proteomes" id="UP000066014"/>
    </source>
</evidence>
<evidence type="ECO:0000256" key="3">
    <source>
        <dbReference type="ARBA" id="ARBA00022559"/>
    </source>
</evidence>
<name>A0A060NVP2_9BURK</name>
<keyword evidence="2" id="KW-0813">Transport</keyword>
<evidence type="ECO:0000256" key="6">
    <source>
        <dbReference type="ARBA" id="ARBA00022982"/>
    </source>
</evidence>
<feature type="domain" description="Cytochrome c" evidence="12">
    <location>
        <begin position="247"/>
        <end position="363"/>
    </location>
</feature>
<dbReference type="InterPro" id="IPR004852">
    <property type="entry name" value="Di-haem_cyt_c_peroxidsae"/>
</dbReference>
<dbReference type="EMBL" id="AP014569">
    <property type="protein sequence ID" value="BAO82974.1"/>
    <property type="molecule type" value="Genomic_DNA"/>
</dbReference>
<keyword evidence="6" id="KW-0249">Electron transport</keyword>
<organism evidence="13 14">
    <name type="scientific">Serpentinimonas maccroryi</name>
    <dbReference type="NCBI Taxonomy" id="1458426"/>
    <lineage>
        <taxon>Bacteria</taxon>
        <taxon>Pseudomonadati</taxon>
        <taxon>Pseudomonadota</taxon>
        <taxon>Betaproteobacteria</taxon>
        <taxon>Burkholderiales</taxon>
        <taxon>Comamonadaceae</taxon>
        <taxon>Serpentinimonas</taxon>
    </lineage>
</organism>
<dbReference type="InterPro" id="IPR051395">
    <property type="entry name" value="Cytochrome_c_Peroxidase/MauG"/>
</dbReference>
<evidence type="ECO:0000256" key="4">
    <source>
        <dbReference type="ARBA" id="ARBA00022617"/>
    </source>
</evidence>
<dbReference type="SUPFAM" id="SSF46626">
    <property type="entry name" value="Cytochrome c"/>
    <property type="match status" value="2"/>
</dbReference>
<keyword evidence="14" id="KW-1185">Reference proteome</keyword>
<dbReference type="AlphaFoldDB" id="A0A060NVP2"/>
<dbReference type="HOGENOM" id="CLU_034652_1_0_4"/>
<feature type="domain" description="Cytochrome c" evidence="12">
    <location>
        <begin position="95"/>
        <end position="203"/>
    </location>
</feature>
<dbReference type="GO" id="GO:0046872">
    <property type="term" value="F:metal ion binding"/>
    <property type="evidence" value="ECO:0007669"/>
    <property type="project" value="UniProtKB-KW"/>
</dbReference>
<dbReference type="FunFam" id="1.10.760.10:FF:000004">
    <property type="entry name" value="Cytochrome c peroxidase"/>
    <property type="match status" value="1"/>
</dbReference>
<evidence type="ECO:0000256" key="7">
    <source>
        <dbReference type="ARBA" id="ARBA00023002"/>
    </source>
</evidence>
<dbReference type="PANTHER" id="PTHR30600">
    <property type="entry name" value="CYTOCHROME C PEROXIDASE-RELATED"/>
    <property type="match status" value="1"/>
</dbReference>
<keyword evidence="5 9" id="KW-0479">Metal-binding</keyword>
<dbReference type="OrthoDB" id="9805202at2"/>
<dbReference type="Gene3D" id="1.10.760.10">
    <property type="entry name" value="Cytochrome c-like domain"/>
    <property type="match status" value="2"/>
</dbReference>
<keyword evidence="11" id="KW-0732">Signal</keyword>
<keyword evidence="8 9" id="KW-0408">Iron</keyword>
<evidence type="ECO:0000256" key="1">
    <source>
        <dbReference type="ARBA" id="ARBA00004196"/>
    </source>
</evidence>
<keyword evidence="3 13" id="KW-0575">Peroxidase</keyword>
<dbReference type="GO" id="GO:0009055">
    <property type="term" value="F:electron transfer activity"/>
    <property type="evidence" value="ECO:0007669"/>
    <property type="project" value="InterPro"/>
</dbReference>
<dbReference type="Pfam" id="PF03150">
    <property type="entry name" value="CCP_MauG"/>
    <property type="match status" value="1"/>
</dbReference>
<gene>
    <name evidence="13" type="primary">ccp</name>
    <name evidence="13" type="ORF">SMCB_0746</name>
</gene>
<evidence type="ECO:0000256" key="10">
    <source>
        <dbReference type="SAM" id="MobiDB-lite"/>
    </source>
</evidence>
<comment type="subcellular location">
    <subcellularLocation>
        <location evidence="1">Cell envelope</location>
    </subcellularLocation>
</comment>
<accession>A0A060NVP2</accession>
<evidence type="ECO:0000256" key="5">
    <source>
        <dbReference type="ARBA" id="ARBA00022723"/>
    </source>
</evidence>
<sequence length="391" mass="41683">MKIQLIAAAVALAASGYAAASSNTQAPVRVASATTGAGGATAPARAAAPATPARAAQAAPARATVPPIPPAPSAAADPFKHLYAPIRPAPNVNLGKVELGKKLFFEPRLSKSGFISCNSCHNVMRGGADHLRTSVGDRWQEGPINSPTVFNSALNLAQFWDGRAATLREQAGGPIANPGEMAFTHELAIGVLESIPEYVREFRLVFGQEGITMDMVTAVLAEFQTTLMTPNSRFDQWLLGNTTALNANELNGYRLFNEVGCVACHNGPNLGGNAFQKMGVVEPYHSRAGATVIGRAAVTGKDADRFNFKVPTLRNVDMTYPYFHDGGADTLTQAVDVMGRLQLGRRFTERENADIVAFLKTLTGEQPRITLPHLPPSSDATPRPRPFARDR</sequence>
<dbReference type="InterPro" id="IPR009056">
    <property type="entry name" value="Cyt_c-like_dom"/>
</dbReference>
<dbReference type="InterPro" id="IPR036909">
    <property type="entry name" value="Cyt_c-like_dom_sf"/>
</dbReference>
<evidence type="ECO:0000313" key="13">
    <source>
        <dbReference type="EMBL" id="BAO82974.1"/>
    </source>
</evidence>
<dbReference type="GO" id="GO:0030313">
    <property type="term" value="C:cell envelope"/>
    <property type="evidence" value="ECO:0007669"/>
    <property type="project" value="UniProtKB-SubCell"/>
</dbReference>
<feature type="region of interest" description="Disordered" evidence="10">
    <location>
        <begin position="36"/>
        <end position="70"/>
    </location>
</feature>
<evidence type="ECO:0000256" key="2">
    <source>
        <dbReference type="ARBA" id="ARBA00022448"/>
    </source>
</evidence>
<dbReference type="PROSITE" id="PS51007">
    <property type="entry name" value="CYTC"/>
    <property type="match status" value="2"/>
</dbReference>
<feature type="compositionally biased region" description="Low complexity" evidence="10">
    <location>
        <begin position="36"/>
        <end position="65"/>
    </location>
</feature>
<dbReference type="GO" id="GO:0020037">
    <property type="term" value="F:heme binding"/>
    <property type="evidence" value="ECO:0007669"/>
    <property type="project" value="InterPro"/>
</dbReference>
<dbReference type="GO" id="GO:0004130">
    <property type="term" value="F:cytochrome-c peroxidase activity"/>
    <property type="evidence" value="ECO:0007669"/>
    <property type="project" value="TreeGrafter"/>
</dbReference>
<feature type="signal peptide" evidence="11">
    <location>
        <begin position="1"/>
        <end position="20"/>
    </location>
</feature>
<protein>
    <submittedName>
        <fullName evidence="13">Cytochrome c peroxidase</fullName>
    </submittedName>
</protein>
<keyword evidence="4 9" id="KW-0349">Heme</keyword>
<dbReference type="STRING" id="1458426.SMCB_0746"/>
<evidence type="ECO:0000256" key="8">
    <source>
        <dbReference type="ARBA" id="ARBA00023004"/>
    </source>
</evidence>
<feature type="region of interest" description="Disordered" evidence="10">
    <location>
        <begin position="367"/>
        <end position="391"/>
    </location>
</feature>
<keyword evidence="7" id="KW-0560">Oxidoreductase</keyword>
<dbReference type="PANTHER" id="PTHR30600:SF7">
    <property type="entry name" value="CYTOCHROME C PEROXIDASE-RELATED"/>
    <property type="match status" value="1"/>
</dbReference>
<dbReference type="Proteomes" id="UP000066014">
    <property type="component" value="Chromosome"/>
</dbReference>
<proteinExistence type="predicted"/>
<dbReference type="RefSeq" id="WP_082027206.1">
    <property type="nucleotide sequence ID" value="NZ_AP014569.1"/>
</dbReference>
<evidence type="ECO:0000259" key="12">
    <source>
        <dbReference type="PROSITE" id="PS51007"/>
    </source>
</evidence>
<evidence type="ECO:0000256" key="9">
    <source>
        <dbReference type="PROSITE-ProRule" id="PRU00433"/>
    </source>
</evidence>
<reference evidence="13 14" key="1">
    <citation type="journal article" date="2014" name="Nat. Commun.">
        <title>Physiological and genomic features of highly alkaliphilic hydrogen-utilizing Betaproteobacteria from a continental serpentinizing site.</title>
        <authorList>
            <person name="Suzuki S."/>
            <person name="Kuenen J.G."/>
            <person name="Schipper K."/>
            <person name="van der Velde S."/>
            <person name="Ishii S."/>
            <person name="Wu A."/>
            <person name="Sorokin D.Y."/>
            <person name="Tenney A."/>
            <person name="Meng X.Y."/>
            <person name="Morrill P.L."/>
            <person name="Kamagata Y."/>
            <person name="Muyzer G."/>
            <person name="Nealson K.H."/>
        </authorList>
    </citation>
    <scope>NUCLEOTIDE SEQUENCE [LARGE SCALE GENOMIC DNA]</scope>
    <source>
        <strain evidence="13 14">B1</strain>
    </source>
</reference>
<dbReference type="KEGG" id="cbab:SMCB_0746"/>